<dbReference type="EMBL" id="JAANXD010000017">
    <property type="protein sequence ID" value="MBS1257256.1"/>
    <property type="molecule type" value="Genomic_DNA"/>
</dbReference>
<dbReference type="AlphaFoldDB" id="A0A941W183"/>
<proteinExistence type="predicted"/>
<sequence>MKATVAYGTVVWTGNIDIALETLWKIQNVSERKFGV</sequence>
<evidence type="ECO:0000313" key="2">
    <source>
        <dbReference type="Proteomes" id="UP000722750"/>
    </source>
</evidence>
<reference evidence="1" key="1">
    <citation type="journal article" date="2021" name="ISME J.">
        <title>Fine-scale metabolic discontinuity in a stratified prokaryote microbiome of a Red Sea deep halocline.</title>
        <authorList>
            <person name="Michoud G."/>
            <person name="Ngugi D.K."/>
            <person name="Barozzi A."/>
            <person name="Merlino G."/>
            <person name="Calleja M.L."/>
            <person name="Delgado-Huertas A."/>
            <person name="Moran X.A.G."/>
            <person name="Daffonchio D."/>
        </authorList>
    </citation>
    <scope>NUCLEOTIDE SEQUENCE</scope>
    <source>
        <strain evidence="1">SuakinDeep_MAG55_1</strain>
    </source>
</reference>
<dbReference type="Proteomes" id="UP000722750">
    <property type="component" value="Unassembled WGS sequence"/>
</dbReference>
<organism evidence="1 2">
    <name type="scientific">Candidatus Scalindua arabica</name>
    <dbReference type="NCBI Taxonomy" id="1127984"/>
    <lineage>
        <taxon>Bacteria</taxon>
        <taxon>Pseudomonadati</taxon>
        <taxon>Planctomycetota</taxon>
        <taxon>Candidatus Brocadiia</taxon>
        <taxon>Candidatus Brocadiales</taxon>
        <taxon>Candidatus Scalinduaceae</taxon>
        <taxon>Candidatus Scalindua</taxon>
    </lineage>
</organism>
<name>A0A941W183_9BACT</name>
<evidence type="ECO:0000313" key="1">
    <source>
        <dbReference type="EMBL" id="MBS1257256.1"/>
    </source>
</evidence>
<protein>
    <submittedName>
        <fullName evidence="1">Uncharacterized protein</fullName>
    </submittedName>
</protein>
<comment type="caution">
    <text evidence="1">The sequence shown here is derived from an EMBL/GenBank/DDBJ whole genome shotgun (WGS) entry which is preliminary data.</text>
</comment>
<accession>A0A941W183</accession>
<gene>
    <name evidence="1" type="ORF">MAG551_00293</name>
</gene>